<dbReference type="EMBL" id="JABFTP020000062">
    <property type="protein sequence ID" value="KAL3272454.1"/>
    <property type="molecule type" value="Genomic_DNA"/>
</dbReference>
<evidence type="ECO:0000313" key="1">
    <source>
        <dbReference type="EMBL" id="KAL3272454.1"/>
    </source>
</evidence>
<dbReference type="AlphaFoldDB" id="A0ABD2N1C5"/>
<accession>A0ABD2N1C5</accession>
<reference evidence="1 2" key="1">
    <citation type="journal article" date="2021" name="BMC Biol.">
        <title>Horizontally acquired antibacterial genes associated with adaptive radiation of ladybird beetles.</title>
        <authorList>
            <person name="Li H.S."/>
            <person name="Tang X.F."/>
            <person name="Huang Y.H."/>
            <person name="Xu Z.Y."/>
            <person name="Chen M.L."/>
            <person name="Du X.Y."/>
            <person name="Qiu B.Y."/>
            <person name="Chen P.T."/>
            <person name="Zhang W."/>
            <person name="Slipinski A."/>
            <person name="Escalona H.E."/>
            <person name="Waterhouse R.M."/>
            <person name="Zwick A."/>
            <person name="Pang H."/>
        </authorList>
    </citation>
    <scope>NUCLEOTIDE SEQUENCE [LARGE SCALE GENOMIC DNA]</scope>
    <source>
        <strain evidence="1">SYSU2018</strain>
    </source>
</reference>
<evidence type="ECO:0000313" key="2">
    <source>
        <dbReference type="Proteomes" id="UP001516400"/>
    </source>
</evidence>
<gene>
    <name evidence="1" type="ORF">HHI36_013934</name>
</gene>
<comment type="caution">
    <text evidence="1">The sequence shown here is derived from an EMBL/GenBank/DDBJ whole genome shotgun (WGS) entry which is preliminary data.</text>
</comment>
<dbReference type="Proteomes" id="UP001516400">
    <property type="component" value="Unassembled WGS sequence"/>
</dbReference>
<protein>
    <submittedName>
        <fullName evidence="1">Uncharacterized protein</fullName>
    </submittedName>
</protein>
<name>A0ABD2N1C5_9CUCU</name>
<organism evidence="1 2">
    <name type="scientific">Cryptolaemus montrouzieri</name>
    <dbReference type="NCBI Taxonomy" id="559131"/>
    <lineage>
        <taxon>Eukaryota</taxon>
        <taxon>Metazoa</taxon>
        <taxon>Ecdysozoa</taxon>
        <taxon>Arthropoda</taxon>
        <taxon>Hexapoda</taxon>
        <taxon>Insecta</taxon>
        <taxon>Pterygota</taxon>
        <taxon>Neoptera</taxon>
        <taxon>Endopterygota</taxon>
        <taxon>Coleoptera</taxon>
        <taxon>Polyphaga</taxon>
        <taxon>Cucujiformia</taxon>
        <taxon>Coccinelloidea</taxon>
        <taxon>Coccinellidae</taxon>
        <taxon>Scymninae</taxon>
        <taxon>Scymnini</taxon>
        <taxon>Cryptolaemus</taxon>
    </lineage>
</organism>
<keyword evidence="2" id="KW-1185">Reference proteome</keyword>
<sequence length="233" mass="27249">MSYEKNVIIFIPHTLEKRKAGLLEGFYKEYHDCQSFFITNNKIAKDTSKCIGYISKKDAKDFKSLNDGHWVHINSMDSAVTLPDHPHKNVLKVYYELDIFGRLHRIEPDIMDLGVHFQELISYFKNKQVTSHTNGTKGLIELIAIIIIKLLDLIRNIINYKKILKYSSATSYFEESCLLGKWLLTSLLKRENGPKITNLLVSIAFDLMLGFYVMKYFNHYKKDVLFLLKMQER</sequence>
<proteinExistence type="predicted"/>